<evidence type="ECO:0000313" key="2">
    <source>
        <dbReference type="EMBL" id="TMS33814.1"/>
    </source>
</evidence>
<dbReference type="STRING" id="34508.A0A4U8ULF9"/>
<dbReference type="Pfam" id="PF22622">
    <property type="entry name" value="MFE-2_hydrat-2_N"/>
    <property type="match status" value="1"/>
</dbReference>
<gene>
    <name evidence="2" type="ORF">L596_001507</name>
</gene>
<dbReference type="GO" id="GO:0006635">
    <property type="term" value="P:fatty acid beta-oxidation"/>
    <property type="evidence" value="ECO:0007669"/>
    <property type="project" value="TreeGrafter"/>
</dbReference>
<organism evidence="2 3">
    <name type="scientific">Steinernema carpocapsae</name>
    <name type="common">Entomopathogenic nematode</name>
    <dbReference type="NCBI Taxonomy" id="34508"/>
    <lineage>
        <taxon>Eukaryota</taxon>
        <taxon>Metazoa</taxon>
        <taxon>Ecdysozoa</taxon>
        <taxon>Nematoda</taxon>
        <taxon>Chromadorea</taxon>
        <taxon>Rhabditida</taxon>
        <taxon>Tylenchina</taxon>
        <taxon>Panagrolaimomorpha</taxon>
        <taxon>Strongyloidoidea</taxon>
        <taxon>Steinernematidae</taxon>
        <taxon>Steinernema</taxon>
    </lineage>
</organism>
<dbReference type="AlphaFoldDB" id="A0A4U8ULF9"/>
<dbReference type="InterPro" id="IPR054357">
    <property type="entry name" value="MFE-2_N"/>
</dbReference>
<dbReference type="GO" id="GO:0004300">
    <property type="term" value="F:enoyl-CoA hydratase activity"/>
    <property type="evidence" value="ECO:0007669"/>
    <property type="project" value="TreeGrafter"/>
</dbReference>
<dbReference type="Gene3D" id="3.10.129.10">
    <property type="entry name" value="Hotdog Thioesterase"/>
    <property type="match status" value="1"/>
</dbReference>
<feature type="domain" description="Peroxisomal multifunctional enzyme type 2-like N-terminal" evidence="1">
    <location>
        <begin position="17"/>
        <end position="124"/>
    </location>
</feature>
<dbReference type="GO" id="GO:0003857">
    <property type="term" value="F:(3S)-3-hydroxyacyl-CoA dehydrogenase (NAD+) activity"/>
    <property type="evidence" value="ECO:0007669"/>
    <property type="project" value="TreeGrafter"/>
</dbReference>
<dbReference type="GO" id="GO:0044594">
    <property type="term" value="F:17-beta-hydroxysteroid dehydrogenase (NAD+) activity"/>
    <property type="evidence" value="ECO:0007669"/>
    <property type="project" value="TreeGrafter"/>
</dbReference>
<sequence>MDAAEAKAARLPDAYLSYNNRDAIIYALGVGAQLKEDLALLYENHEDFKVIPTYVVSAALDATKHIKNCPGIKYDLPKILHGEQYIEMYEPLPTEANMRSEVRIIDILDKGSGALILSEGSTCDYL</sequence>
<name>A0A4U8ULF9_STECR</name>
<dbReference type="GO" id="GO:0005777">
    <property type="term" value="C:peroxisome"/>
    <property type="evidence" value="ECO:0007669"/>
    <property type="project" value="TreeGrafter"/>
</dbReference>
<dbReference type="PANTHER" id="PTHR13078">
    <property type="entry name" value="PEROXISOMAL MULTIFUNCTIONAL ENZYME TYPE 2-RELATED"/>
    <property type="match status" value="1"/>
</dbReference>
<dbReference type="OrthoDB" id="5862793at2759"/>
<evidence type="ECO:0000259" key="1">
    <source>
        <dbReference type="Pfam" id="PF22622"/>
    </source>
</evidence>
<evidence type="ECO:0000313" key="3">
    <source>
        <dbReference type="Proteomes" id="UP000298663"/>
    </source>
</evidence>
<proteinExistence type="predicted"/>
<reference evidence="2 3" key="1">
    <citation type="journal article" date="2015" name="Genome Biol.">
        <title>Comparative genomics of Steinernema reveals deeply conserved gene regulatory networks.</title>
        <authorList>
            <person name="Dillman A.R."/>
            <person name="Macchietto M."/>
            <person name="Porter C.F."/>
            <person name="Rogers A."/>
            <person name="Williams B."/>
            <person name="Antoshechkin I."/>
            <person name="Lee M.M."/>
            <person name="Goodwin Z."/>
            <person name="Lu X."/>
            <person name="Lewis E.E."/>
            <person name="Goodrich-Blair H."/>
            <person name="Stock S.P."/>
            <person name="Adams B.J."/>
            <person name="Sternberg P.W."/>
            <person name="Mortazavi A."/>
        </authorList>
    </citation>
    <scope>NUCLEOTIDE SEQUENCE [LARGE SCALE GENOMIC DNA]</scope>
    <source>
        <strain evidence="2 3">ALL</strain>
    </source>
</reference>
<reference evidence="2 3" key="2">
    <citation type="journal article" date="2019" name="G3 (Bethesda)">
        <title>Hybrid Assembly of the Genome of the Entomopathogenic Nematode Steinernema carpocapsae Identifies the X-Chromosome.</title>
        <authorList>
            <person name="Serra L."/>
            <person name="Macchietto M."/>
            <person name="Macias-Munoz A."/>
            <person name="McGill C.J."/>
            <person name="Rodriguez I.M."/>
            <person name="Rodriguez B."/>
            <person name="Murad R."/>
            <person name="Mortazavi A."/>
        </authorList>
    </citation>
    <scope>NUCLEOTIDE SEQUENCE [LARGE SCALE GENOMIC DNA]</scope>
    <source>
        <strain evidence="2 3">ALL</strain>
    </source>
</reference>
<dbReference type="EMBL" id="AZBU02000001">
    <property type="protein sequence ID" value="TMS33814.1"/>
    <property type="molecule type" value="Genomic_DNA"/>
</dbReference>
<dbReference type="InterPro" id="IPR029069">
    <property type="entry name" value="HotDog_dom_sf"/>
</dbReference>
<accession>A0A4U8ULF9</accession>
<dbReference type="SUPFAM" id="SSF54637">
    <property type="entry name" value="Thioesterase/thiol ester dehydrase-isomerase"/>
    <property type="match status" value="1"/>
</dbReference>
<protein>
    <recommendedName>
        <fullName evidence="1">Peroxisomal multifunctional enzyme type 2-like N-terminal domain-containing protein</fullName>
    </recommendedName>
</protein>
<comment type="caution">
    <text evidence="2">The sequence shown here is derived from an EMBL/GenBank/DDBJ whole genome shotgun (WGS) entry which is preliminary data.</text>
</comment>
<keyword evidence="3" id="KW-1185">Reference proteome</keyword>
<dbReference type="PANTHER" id="PTHR13078:SF56">
    <property type="entry name" value="PEROXISOMAL MULTIFUNCTIONAL ENZYME TYPE 2"/>
    <property type="match status" value="1"/>
</dbReference>
<dbReference type="Proteomes" id="UP000298663">
    <property type="component" value="Unassembled WGS sequence"/>
</dbReference>